<feature type="region of interest" description="Disordered" evidence="9">
    <location>
        <begin position="677"/>
        <end position="699"/>
    </location>
</feature>
<evidence type="ECO:0000256" key="8">
    <source>
        <dbReference type="ARBA" id="ARBA00037695"/>
    </source>
</evidence>
<comment type="subcellular location">
    <subcellularLocation>
        <location evidence="1">Membrane</location>
        <topology evidence="1">Single-pass membrane protein</topology>
    </subcellularLocation>
</comment>
<evidence type="ECO:0000313" key="13">
    <source>
        <dbReference type="Proteomes" id="UP000504623"/>
    </source>
</evidence>
<feature type="transmembrane region" description="Helical" evidence="10">
    <location>
        <begin position="21"/>
        <end position="46"/>
    </location>
</feature>
<dbReference type="CTD" id="389730"/>
<evidence type="ECO:0000259" key="11">
    <source>
        <dbReference type="Pfam" id="PF14650"/>
    </source>
</evidence>
<dbReference type="GO" id="GO:0007283">
    <property type="term" value="P:spermatogenesis"/>
    <property type="evidence" value="ECO:0007669"/>
    <property type="project" value="UniProtKB-KW"/>
</dbReference>
<dbReference type="OrthoDB" id="9799748at2759"/>
<feature type="region of interest" description="Disordered" evidence="9">
    <location>
        <begin position="1343"/>
        <end position="1364"/>
    </location>
</feature>
<protein>
    <submittedName>
        <fullName evidence="14">Spermatogenesis-associated protein 31A6-like</fullName>
    </submittedName>
</protein>
<feature type="domain" description="SPATA31-like" evidence="12">
    <location>
        <begin position="70"/>
        <end position="150"/>
    </location>
</feature>
<keyword evidence="3" id="KW-0221">Differentiation</keyword>
<keyword evidence="13" id="KW-1185">Reference proteome</keyword>
<feature type="region of interest" description="Disordered" evidence="9">
    <location>
        <begin position="938"/>
        <end position="970"/>
    </location>
</feature>
<evidence type="ECO:0000259" key="12">
    <source>
        <dbReference type="Pfam" id="PF15371"/>
    </source>
</evidence>
<sequence length="1449" mass="160721">MENNYLFPLKSFSATWMSSSSTFWVVEIVLGFLCGVGLFFLLFPYLQSNPPLPPPKKNINIKKPQVETRRVRKRNKSKAVKACRSCLKELHETGSLISQLQNYLGELPDKGSFHQPSCQDASDGVHKRVPAEAHQPCAEPSEGVASLVSVIPQLQNCLGELPDKGSFHQPSCQDASDGVHKRVPAEAHQPCAEPSEGVASLVSVVPPSSSAVPLTQPAQPLPSALSRALMNPSISDLSPPPLALPPPHLPGSFACLQPPVLSTSPLPDATLTLSHRDSMAMMHPLSPLAKKPFPDDCWFAGTTSMITGLDPSSCPNSTLSWWQVAAKTLGLSTMKYCESQQEHTSCHEQEAAFWGGHADRNLETVNPIFPNPEVQKLLEIQVTKKVKFKIWEEKDQDESFPNQMSSGSHLNSLSTILKSLGDEQDTTDSQPTWSTKGKPQQLLSYQKTLQNHLQQKCSQLFWGLPFLHSESLVATVRVSGSTLEHPSILFNAVPNTLPIQMQTKVSPCKPQSLPHPVAQIQPLILTVSQCQAPPLAQGQIQAHLPSSLPGLPPSLPQFRTCGVSCPTTQNEAQSLISSEIQCLQQPLLHKQLESGTALSSVAKRSQETFHPVSPSLLQVSSAFQAHKSDSILPGDCIRPELRKQLEQHLRKRLMHHKWGLPISIQGFLEQPQVKLPRTRQAKDQDGPSWTSVHTGESIKDVEKMRSMHPGRSKHSGSFHVRGLANFQRGRDLGKDLGKVPKYDIPQSSENAPEKVLEADCKKESKNDLLKYAESNSENCALMVPHRKQLENTLKVHLSNKLGQIVKDCIPVSVHHSWLSVNHTLPKSDTYTKTQNVVSSESQAYSVNSIQEISFFSPDTRQVLEAHIVKYQVKHRWSLPLKVLKTINFFKARKDKSLLLLQSTFQSSVTHESWTDSRAEAAKFKEENLQASCEERMTAKKSVPTSESHLPASLPAEPTASQSMTRKDPKEEILRCTSEGCRPSVAMLKKAFESLSSRAEETRGSLVAKKSSVLQDRDILRTSVLAKSQNINVDLTGLGASRTSKRPLAPRMSVQGPGDACLKSQAVSEFEFKMESKPENQSQCCPTEMPLQDYASEVLLAADNLVCQISQSRPQSMSSGNLPVSQVLYDIKADKRIALRQEEESKIPCLQDSWKSQSKIFTGSDNQKEYRRPKPGECKERLAGLEVSQVSGISQLSQAKGKEDDMGIMSSELPPEKEQAPPENHFRKRMKDFLQWIFPDHKDKGQDDLLQKAKSVPASSQSHGTVKSRLIFTDRGTTEAQELMTTVGQILEEKMAFQDRLDESKLSQQEEETQGSQALVGGYSCCHRTPFYSEHRRVINDTASDHQATPESQSCSMREKQNRDGHSLKMRLSNEKQLCLRHSMLFSTRESMSPVSSQQHEPWMRGASGCPHHCPRHCLRECVFSGQLEPASAAALSMKTNQENTQSMPD</sequence>
<dbReference type="GO" id="GO:0030154">
    <property type="term" value="P:cell differentiation"/>
    <property type="evidence" value="ECO:0007669"/>
    <property type="project" value="UniProtKB-KW"/>
</dbReference>
<comment type="similarity">
    <text evidence="7">Belongs to the SPATA31 family.</text>
</comment>
<dbReference type="PANTHER" id="PTHR21859">
    <property type="entry name" value="ACROSOME-SPECIFIC PROTEIN"/>
    <property type="match status" value="1"/>
</dbReference>
<proteinExistence type="inferred from homology"/>
<dbReference type="GeneID" id="102817355"/>
<gene>
    <name evidence="14" type="primary">SPATA31A6</name>
</gene>
<evidence type="ECO:0000256" key="10">
    <source>
        <dbReference type="SAM" id="Phobius"/>
    </source>
</evidence>
<dbReference type="InterPro" id="IPR039509">
    <property type="entry name" value="SPATA31"/>
</dbReference>
<evidence type="ECO:0000256" key="7">
    <source>
        <dbReference type="ARBA" id="ARBA00035009"/>
    </source>
</evidence>
<dbReference type="GO" id="GO:0016020">
    <property type="term" value="C:membrane"/>
    <property type="evidence" value="ECO:0007669"/>
    <property type="project" value="UniProtKB-SubCell"/>
</dbReference>
<keyword evidence="6 10" id="KW-0472">Membrane</keyword>
<keyword evidence="4" id="KW-0744">Spermatogenesis</keyword>
<dbReference type="Pfam" id="PF14650">
    <property type="entry name" value="FAM75"/>
    <property type="match status" value="1"/>
</dbReference>
<evidence type="ECO:0000256" key="1">
    <source>
        <dbReference type="ARBA" id="ARBA00004167"/>
    </source>
</evidence>
<feature type="compositionally biased region" description="Polar residues" evidence="9">
    <location>
        <begin position="1343"/>
        <end position="1355"/>
    </location>
</feature>
<evidence type="ECO:0000256" key="4">
    <source>
        <dbReference type="ARBA" id="ARBA00022871"/>
    </source>
</evidence>
<comment type="function">
    <text evidence="8">May play a role in spermatogenesis.</text>
</comment>
<feature type="region of interest" description="Disordered" evidence="9">
    <location>
        <begin position="1192"/>
        <end position="1222"/>
    </location>
</feature>
<accession>A0A9B0U6Y4</accession>
<evidence type="ECO:0000256" key="3">
    <source>
        <dbReference type="ARBA" id="ARBA00022782"/>
    </source>
</evidence>
<feature type="domain" description="SPATA31-like" evidence="12">
    <location>
        <begin position="151"/>
        <end position="209"/>
    </location>
</feature>
<evidence type="ECO:0000256" key="9">
    <source>
        <dbReference type="SAM" id="MobiDB-lite"/>
    </source>
</evidence>
<evidence type="ECO:0000256" key="2">
    <source>
        <dbReference type="ARBA" id="ARBA00022692"/>
    </source>
</evidence>
<feature type="domain" description="SPATA31" evidence="11">
    <location>
        <begin position="441"/>
        <end position="817"/>
    </location>
</feature>
<dbReference type="PANTHER" id="PTHR21859:SF55">
    <property type="entry name" value="SPERMATOGENESIS-ASSOCIATED PROTEIN 31A1-RELATED"/>
    <property type="match status" value="1"/>
</dbReference>
<keyword evidence="2 10" id="KW-0812">Transmembrane</keyword>
<reference evidence="14" key="1">
    <citation type="submission" date="2025-08" db="UniProtKB">
        <authorList>
            <consortium name="RefSeq"/>
        </authorList>
    </citation>
    <scope>IDENTIFICATION</scope>
    <source>
        <tissue evidence="14">Spleen</tissue>
    </source>
</reference>
<evidence type="ECO:0000256" key="6">
    <source>
        <dbReference type="ARBA" id="ARBA00023136"/>
    </source>
</evidence>
<evidence type="ECO:0000256" key="5">
    <source>
        <dbReference type="ARBA" id="ARBA00022989"/>
    </source>
</evidence>
<dbReference type="RefSeq" id="XP_006874640.1">
    <property type="nucleotide sequence ID" value="XM_006874578.1"/>
</dbReference>
<keyword evidence="5 10" id="KW-1133">Transmembrane helix</keyword>
<dbReference type="Pfam" id="PF15371">
    <property type="entry name" value="DUF4599"/>
    <property type="match status" value="2"/>
</dbReference>
<evidence type="ECO:0000313" key="14">
    <source>
        <dbReference type="RefSeq" id="XP_006874640.1"/>
    </source>
</evidence>
<name>A0A9B0U6Y4_CHRAS</name>
<organism evidence="13 14">
    <name type="scientific">Chrysochloris asiatica</name>
    <name type="common">Cape golden mole</name>
    <dbReference type="NCBI Taxonomy" id="185453"/>
    <lineage>
        <taxon>Eukaryota</taxon>
        <taxon>Metazoa</taxon>
        <taxon>Chordata</taxon>
        <taxon>Craniata</taxon>
        <taxon>Vertebrata</taxon>
        <taxon>Euteleostomi</taxon>
        <taxon>Mammalia</taxon>
        <taxon>Eutheria</taxon>
        <taxon>Afrotheria</taxon>
        <taxon>Chrysochloridae</taxon>
        <taxon>Chrysochlorinae</taxon>
        <taxon>Chrysochloris</taxon>
    </lineage>
</organism>
<dbReference type="InterPro" id="IPR027970">
    <property type="entry name" value="SPATA31-like"/>
</dbReference>
<dbReference type="Proteomes" id="UP000504623">
    <property type="component" value="Unplaced"/>
</dbReference>